<evidence type="ECO:0000259" key="7">
    <source>
        <dbReference type="SMART" id="SM00062"/>
    </source>
</evidence>
<name>A0AAU7Y2H2_9PSED</name>
<dbReference type="InterPro" id="IPR001638">
    <property type="entry name" value="Solute-binding_3/MltF_N"/>
</dbReference>
<evidence type="ECO:0000256" key="2">
    <source>
        <dbReference type="ARBA" id="ARBA00010333"/>
    </source>
</evidence>
<dbReference type="Gene3D" id="3.40.190.10">
    <property type="entry name" value="Periplasmic binding protein-like II"/>
    <property type="match status" value="1"/>
</dbReference>
<feature type="region of interest" description="Disordered" evidence="5">
    <location>
        <begin position="101"/>
        <end position="153"/>
    </location>
</feature>
<feature type="signal peptide" evidence="6">
    <location>
        <begin position="1"/>
        <end position="21"/>
    </location>
</feature>
<sequence>MRLLHCLLALLPLVAAPLARADLIDDVWERGSLRIALVDDAPPYSFRQDDKLTGYEVELGHALADELNVKADFIPVPRDKLLDGLRSGSVDIVLSREAQAARDDQQLEFSEPYGVGGGQQIAGGTDSGGLTQSLAPSQAQDKSAGGSEKGPQEQAIPFLKENPAFRSALNNALNKLKSSGRLDELSRKWLEGQAPSQAASEGEKPQPSPQPESKPEADPEQP</sequence>
<evidence type="ECO:0000256" key="1">
    <source>
        <dbReference type="ARBA" id="ARBA00004196"/>
    </source>
</evidence>
<feature type="chain" id="PRO_5043403419" evidence="6">
    <location>
        <begin position="22"/>
        <end position="222"/>
    </location>
</feature>
<evidence type="ECO:0000313" key="8">
    <source>
        <dbReference type="EMBL" id="XBY64505.1"/>
    </source>
</evidence>
<proteinExistence type="inferred from homology"/>
<dbReference type="PANTHER" id="PTHR35936:SF35">
    <property type="entry name" value="L-CYSTINE-BINDING PROTEIN TCYJ"/>
    <property type="match status" value="1"/>
</dbReference>
<evidence type="ECO:0000256" key="5">
    <source>
        <dbReference type="SAM" id="MobiDB-lite"/>
    </source>
</evidence>
<dbReference type="Pfam" id="PF00497">
    <property type="entry name" value="SBP_bac_3"/>
    <property type="match status" value="1"/>
</dbReference>
<dbReference type="RefSeq" id="WP_350447485.1">
    <property type="nucleotide sequence ID" value="NZ_CP158373.1"/>
</dbReference>
<feature type="compositionally biased region" description="Basic and acidic residues" evidence="5">
    <location>
        <begin position="213"/>
        <end position="222"/>
    </location>
</feature>
<dbReference type="GO" id="GO:0030313">
    <property type="term" value="C:cell envelope"/>
    <property type="evidence" value="ECO:0007669"/>
    <property type="project" value="UniProtKB-SubCell"/>
</dbReference>
<feature type="domain" description="Solute-binding protein family 3/N-terminal" evidence="7">
    <location>
        <begin position="32"/>
        <end position="193"/>
    </location>
</feature>
<feature type="region of interest" description="Disordered" evidence="5">
    <location>
        <begin position="186"/>
        <end position="222"/>
    </location>
</feature>
<dbReference type="PROSITE" id="PS01039">
    <property type="entry name" value="SBP_BACTERIAL_3"/>
    <property type="match status" value="1"/>
</dbReference>
<comment type="similarity">
    <text evidence="2 4">Belongs to the bacterial solute-binding protein 3 family.</text>
</comment>
<dbReference type="InterPro" id="IPR018313">
    <property type="entry name" value="SBP_3_CS"/>
</dbReference>
<organism evidence="8">
    <name type="scientific">Pseudomonas solani</name>
    <dbReference type="NCBI Taxonomy" id="2731552"/>
    <lineage>
        <taxon>Bacteria</taxon>
        <taxon>Pseudomonadati</taxon>
        <taxon>Pseudomonadota</taxon>
        <taxon>Gammaproteobacteria</taxon>
        <taxon>Pseudomonadales</taxon>
        <taxon>Pseudomonadaceae</taxon>
        <taxon>Pseudomonas</taxon>
    </lineage>
</organism>
<dbReference type="SMART" id="SM00062">
    <property type="entry name" value="PBPb"/>
    <property type="match status" value="1"/>
</dbReference>
<feature type="compositionally biased region" description="Gly residues" evidence="5">
    <location>
        <begin position="114"/>
        <end position="127"/>
    </location>
</feature>
<comment type="subcellular location">
    <subcellularLocation>
        <location evidence="1">Cell envelope</location>
    </subcellularLocation>
</comment>
<reference evidence="8" key="1">
    <citation type="submission" date="2023-08" db="EMBL/GenBank/DDBJ databases">
        <title>Increased levels of nutrients transform a symbiont into a lethal pathobiont.</title>
        <authorList>
            <person name="Lachnit T."/>
            <person name="Ulrich L."/>
            <person name="Willmer F.M."/>
            <person name="Hasenbein T."/>
            <person name="Steiner L.X."/>
            <person name="Wolters M."/>
            <person name="Herbst E.M."/>
            <person name="Deines P."/>
        </authorList>
    </citation>
    <scope>NUCLEOTIDE SEQUENCE</scope>
    <source>
        <strain evidence="8">T3</strain>
    </source>
</reference>
<gene>
    <name evidence="8" type="ORF">ABS648_01725</name>
</gene>
<protein>
    <submittedName>
        <fullName evidence="8">Transporter substrate-binding domain-containing protein</fullName>
    </submittedName>
</protein>
<feature type="compositionally biased region" description="Polar residues" evidence="5">
    <location>
        <begin position="130"/>
        <end position="141"/>
    </location>
</feature>
<dbReference type="AlphaFoldDB" id="A0AAU7Y2H2"/>
<evidence type="ECO:0000256" key="4">
    <source>
        <dbReference type="RuleBase" id="RU003744"/>
    </source>
</evidence>
<evidence type="ECO:0000256" key="3">
    <source>
        <dbReference type="ARBA" id="ARBA00022729"/>
    </source>
</evidence>
<accession>A0AAU7Y2H2</accession>
<evidence type="ECO:0000256" key="6">
    <source>
        <dbReference type="SAM" id="SignalP"/>
    </source>
</evidence>
<dbReference type="EMBL" id="CP158373">
    <property type="protein sequence ID" value="XBY64505.1"/>
    <property type="molecule type" value="Genomic_DNA"/>
</dbReference>
<dbReference type="PANTHER" id="PTHR35936">
    <property type="entry name" value="MEMBRANE-BOUND LYTIC MUREIN TRANSGLYCOSYLASE F"/>
    <property type="match status" value="1"/>
</dbReference>
<keyword evidence="3 6" id="KW-0732">Signal</keyword>
<dbReference type="SUPFAM" id="SSF53850">
    <property type="entry name" value="Periplasmic binding protein-like II"/>
    <property type="match status" value="1"/>
</dbReference>